<dbReference type="EMBL" id="JAWPMK010000001">
    <property type="protein sequence ID" value="MDW9349310.1"/>
    <property type="molecule type" value="Genomic_DNA"/>
</dbReference>
<proteinExistence type="predicted"/>
<name>A0AAP6E9X7_ECOLX</name>
<dbReference type="RefSeq" id="WP_044860612.1">
    <property type="nucleotide sequence ID" value="NZ_BFOT01000009.1"/>
</dbReference>
<reference evidence="1" key="1">
    <citation type="submission" date="2023-10" db="EMBL/GenBank/DDBJ databases">
        <title>Draft Genome Sequence of a Shiga toxin-producing Escherichia coli strain from deer meat showing an IS-element integration in the B-subunit of the Shiga toxin Stx2b gene.</title>
        <authorList>
            <person name="Projahn M."/>
            <person name="Borowiak M."/>
        </authorList>
    </citation>
    <scope>NUCLEOTIDE SEQUENCE</scope>
    <source>
        <strain evidence="1">BfR-EC-18960</strain>
    </source>
</reference>
<dbReference type="EMBL" id="JAWPMK010000013">
    <property type="protein sequence ID" value="MDW9353848.1"/>
    <property type="molecule type" value="Genomic_DNA"/>
</dbReference>
<dbReference type="AlphaFoldDB" id="A0AAP6E9X7"/>
<organism evidence="1 3">
    <name type="scientific">Escherichia coli</name>
    <dbReference type="NCBI Taxonomy" id="562"/>
    <lineage>
        <taxon>Bacteria</taxon>
        <taxon>Pseudomonadati</taxon>
        <taxon>Pseudomonadota</taxon>
        <taxon>Gammaproteobacteria</taxon>
        <taxon>Enterobacterales</taxon>
        <taxon>Enterobacteriaceae</taxon>
        <taxon>Escherichia</taxon>
    </lineage>
</organism>
<accession>A0AAP6E9X7</accession>
<evidence type="ECO:0000313" key="2">
    <source>
        <dbReference type="EMBL" id="MDW9353848.1"/>
    </source>
</evidence>
<evidence type="ECO:0000313" key="1">
    <source>
        <dbReference type="EMBL" id="MDW9349310.1"/>
    </source>
</evidence>
<dbReference type="Proteomes" id="UP001271591">
    <property type="component" value="Unassembled WGS sequence"/>
</dbReference>
<protein>
    <submittedName>
        <fullName evidence="1">Uncharacterized protein</fullName>
    </submittedName>
</protein>
<gene>
    <name evidence="1" type="ORF">R8G00_06640</name>
    <name evidence="2" type="ORF">R8G00_31070</name>
</gene>
<comment type="caution">
    <text evidence="1">The sequence shown here is derived from an EMBL/GenBank/DDBJ whole genome shotgun (WGS) entry which is preliminary data.</text>
</comment>
<sequence>MIDKSVKDAITEYLVSIYTTNLAVAPVDKLTDPRDSVGVVSDLLISLLISELPDDKRDALMKTASEILRQIEGQQAFAPYAVNIRTRFHSINHLACFIRASKDKPDL</sequence>
<evidence type="ECO:0000313" key="3">
    <source>
        <dbReference type="Proteomes" id="UP001271591"/>
    </source>
</evidence>